<dbReference type="InterPro" id="IPR014985">
    <property type="entry name" value="WbqC"/>
</dbReference>
<keyword evidence="2" id="KW-1185">Reference proteome</keyword>
<evidence type="ECO:0000313" key="1">
    <source>
        <dbReference type="EMBL" id="GAA0394389.1"/>
    </source>
</evidence>
<gene>
    <name evidence="1" type="ORF">GCM10010357_14130</name>
</gene>
<protein>
    <recommendedName>
        <fullName evidence="3">WbqC family protein</fullName>
    </recommendedName>
</protein>
<proteinExistence type="predicted"/>
<name>A0ABP3IBA3_9ACTN</name>
<dbReference type="EMBL" id="BAAABX010000013">
    <property type="protein sequence ID" value="GAA0394389.1"/>
    <property type="molecule type" value="Genomic_DNA"/>
</dbReference>
<evidence type="ECO:0008006" key="3">
    <source>
        <dbReference type="Google" id="ProtNLM"/>
    </source>
</evidence>
<sequence>MRRRWLSLPTHLPGGRSTTIREAVLVDPVRSRDRTLRTLRQYYGASPHWSVLQENLAPVLDLFSATDRTAAVAELSTVALLRSVGWSGHVVHSSDLSARRDRSQRLADLAAAVSARTYLCGTGGMTYLDERPFRALGIGVTACRTPEDGIWSFSREVTALWTLMNGGWDTLARQLRLVRGGLS</sequence>
<reference evidence="2" key="1">
    <citation type="journal article" date="2019" name="Int. J. Syst. Evol. Microbiol.">
        <title>The Global Catalogue of Microorganisms (GCM) 10K type strain sequencing project: providing services to taxonomists for standard genome sequencing and annotation.</title>
        <authorList>
            <consortium name="The Broad Institute Genomics Platform"/>
            <consortium name="The Broad Institute Genome Sequencing Center for Infectious Disease"/>
            <person name="Wu L."/>
            <person name="Ma J."/>
        </authorList>
    </citation>
    <scope>NUCLEOTIDE SEQUENCE [LARGE SCALE GENOMIC DNA]</scope>
    <source>
        <strain evidence="2">JCM 4788</strain>
    </source>
</reference>
<organism evidence="1 2">
    <name type="scientific">Streptomyces luteireticuli</name>
    <dbReference type="NCBI Taxonomy" id="173858"/>
    <lineage>
        <taxon>Bacteria</taxon>
        <taxon>Bacillati</taxon>
        <taxon>Actinomycetota</taxon>
        <taxon>Actinomycetes</taxon>
        <taxon>Kitasatosporales</taxon>
        <taxon>Streptomycetaceae</taxon>
        <taxon>Streptomyces</taxon>
    </lineage>
</organism>
<comment type="caution">
    <text evidence="1">The sequence shown here is derived from an EMBL/GenBank/DDBJ whole genome shotgun (WGS) entry which is preliminary data.</text>
</comment>
<evidence type="ECO:0000313" key="2">
    <source>
        <dbReference type="Proteomes" id="UP001500879"/>
    </source>
</evidence>
<accession>A0ABP3IBA3</accession>
<dbReference type="Pfam" id="PF08889">
    <property type="entry name" value="WbqC"/>
    <property type="match status" value="1"/>
</dbReference>
<dbReference type="Proteomes" id="UP001500879">
    <property type="component" value="Unassembled WGS sequence"/>
</dbReference>